<dbReference type="GO" id="GO:0004659">
    <property type="term" value="F:prenyltransferase activity"/>
    <property type="evidence" value="ECO:0007669"/>
    <property type="project" value="InterPro"/>
</dbReference>
<dbReference type="CDD" id="cd06467">
    <property type="entry name" value="p23_NUDC_like"/>
    <property type="match status" value="1"/>
</dbReference>
<dbReference type="InterPro" id="IPR008949">
    <property type="entry name" value="Isoprenoid_synthase_dom_sf"/>
</dbReference>
<dbReference type="GO" id="GO:1990234">
    <property type="term" value="C:transferase complex"/>
    <property type="evidence" value="ECO:0007669"/>
    <property type="project" value="TreeGrafter"/>
</dbReference>
<dbReference type="PANTHER" id="PTHR12001:SF55">
    <property type="entry name" value="ALL TRANS-POLYPRENYL-DIPHOSPHATE SYNTHASE PDSS2"/>
    <property type="match status" value="1"/>
</dbReference>
<dbReference type="PANTHER" id="PTHR12001">
    <property type="entry name" value="GERANYLGERANYL PYROPHOSPHATE SYNTHASE"/>
    <property type="match status" value="1"/>
</dbReference>
<evidence type="ECO:0000259" key="1">
    <source>
        <dbReference type="PROSITE" id="PS51203"/>
    </source>
</evidence>
<dbReference type="GO" id="GO:0005739">
    <property type="term" value="C:mitochondrion"/>
    <property type="evidence" value="ECO:0007669"/>
    <property type="project" value="TreeGrafter"/>
</dbReference>
<dbReference type="InterPro" id="IPR000092">
    <property type="entry name" value="Polyprenyl_synt"/>
</dbReference>
<dbReference type="Gene3D" id="1.10.600.10">
    <property type="entry name" value="Farnesyl Diphosphate Synthase"/>
    <property type="match status" value="1"/>
</dbReference>
<dbReference type="InterPro" id="IPR036322">
    <property type="entry name" value="WD40_repeat_dom_sf"/>
</dbReference>
<dbReference type="PROSITE" id="PS51203">
    <property type="entry name" value="CS"/>
    <property type="match status" value="1"/>
</dbReference>
<keyword evidence="3" id="KW-1185">Reference proteome</keyword>
<sequence length="927" mass="104731">MSANTAVFKIWKESNFVTMILWKSCKTFQTQRAVCISARDRFHFSNINQAENKLAVSQKTDWNKTMSEAEKIVGYPTSFLSLRWLLSDEIANIALHLRKLVGSNHPVLKTAKAIIYNGRNTQAFGLILLLISKAAGHLNAKPIEEDKAAGVLHSQRALAEITEMIRTSNLIHRGLVNINIDTGSIDSTELNNITFGNKIALLCGDYLLSTSCTEIAALKNQDLLLLISAAVRDLCQAEFVARRDNQNFPIPSIPPEDRTGYALKEWTLLNTYGAGSLLGKSCQSTLKIAGHSKEIEEKGYKFGKHLALAWQASLDLGLCINKDKGILQNLCAAPIMFHVEHDPSLLIELDKGLDSVENVDYLKVLDIVAAGPGIGLTKELVKKHSQKAMEILSVFKESDARKALSNIIVAIDIYRLEPNHNQESWLEARLFAFHNHLFNNVYDMSCWFIDETLAVWRLDEDGSLDQVYKLHTDTRSSEITYNPSIGFTSNNIVVISDGGGNLHILIGYTEENRKVFPVAPEKPGIIMNVQYIEKSSKIILTICAIATDNNQKKYTQLILLSYSLYVENEITKVYNIDKQLLKVQGTVDYVYVEENGNYLHSICQDNISFENKNLQQTETEIEKPSVSLQIKIPKYYWSQDEESLTVWIKVPKQHSNKRPKITIKSLELSVTIDNEILIQGECPHRLEENMATWRHKEDTLQIDLSKYENGLMWNELIKGDTGGECLPNEALAAEIHARLAHLCTDQQNNSVGGDQPCVGFNAEQLEECDLEGKDKFLQRINFLTQATTHLARLGSNNHVLFTYKRKYGQTVCLRYDHDACIWEMDNGNDNTQWNLQHVHSFPGFGYVEASKSNKKFCVSPIDGSYIAIVKHTRHVFLYERPDVEAKSAKQRIIDLDCQASPIMGVVATNKYLIVLSKDKLYRLQIRM</sequence>
<evidence type="ECO:0000313" key="3">
    <source>
        <dbReference type="Proteomes" id="UP000078541"/>
    </source>
</evidence>
<dbReference type="SUPFAM" id="SSF50978">
    <property type="entry name" value="WD40 repeat-like"/>
    <property type="match status" value="1"/>
</dbReference>
<dbReference type="STRING" id="34720.A0A151JTJ1"/>
<dbReference type="GO" id="GO:0008299">
    <property type="term" value="P:isoprenoid biosynthetic process"/>
    <property type="evidence" value="ECO:0007669"/>
    <property type="project" value="InterPro"/>
</dbReference>
<dbReference type="SUPFAM" id="SSF48576">
    <property type="entry name" value="Terpenoid synthases"/>
    <property type="match status" value="1"/>
</dbReference>
<dbReference type="GO" id="GO:0006744">
    <property type="term" value="P:ubiquinone biosynthetic process"/>
    <property type="evidence" value="ECO:0007669"/>
    <property type="project" value="TreeGrafter"/>
</dbReference>
<dbReference type="AlphaFoldDB" id="A0A151JTJ1"/>
<dbReference type="EMBL" id="KQ981885">
    <property type="protein sequence ID" value="KYN33860.1"/>
    <property type="molecule type" value="Genomic_DNA"/>
</dbReference>
<name>A0A151JTJ1_9HYME</name>
<feature type="domain" description="CS" evidence="1">
    <location>
        <begin position="630"/>
        <end position="717"/>
    </location>
</feature>
<dbReference type="SUPFAM" id="SSF49764">
    <property type="entry name" value="HSP20-like chaperones"/>
    <property type="match status" value="1"/>
</dbReference>
<proteinExistence type="predicted"/>
<dbReference type="Proteomes" id="UP000078541">
    <property type="component" value="Unassembled WGS sequence"/>
</dbReference>
<dbReference type="Pfam" id="PF04969">
    <property type="entry name" value="CS"/>
    <property type="match status" value="1"/>
</dbReference>
<accession>A0A151JTJ1</accession>
<organism evidence="2 3">
    <name type="scientific">Trachymyrmex septentrionalis</name>
    <dbReference type="NCBI Taxonomy" id="34720"/>
    <lineage>
        <taxon>Eukaryota</taxon>
        <taxon>Metazoa</taxon>
        <taxon>Ecdysozoa</taxon>
        <taxon>Arthropoda</taxon>
        <taxon>Hexapoda</taxon>
        <taxon>Insecta</taxon>
        <taxon>Pterygota</taxon>
        <taxon>Neoptera</taxon>
        <taxon>Endopterygota</taxon>
        <taxon>Hymenoptera</taxon>
        <taxon>Apocrita</taxon>
        <taxon>Aculeata</taxon>
        <taxon>Formicoidea</taxon>
        <taxon>Formicidae</taxon>
        <taxon>Myrmicinae</taxon>
        <taxon>Trachymyrmex</taxon>
    </lineage>
</organism>
<reference evidence="2 3" key="1">
    <citation type="submission" date="2016-03" db="EMBL/GenBank/DDBJ databases">
        <title>Trachymyrmex septentrionalis WGS genome.</title>
        <authorList>
            <person name="Nygaard S."/>
            <person name="Hu H."/>
            <person name="Boomsma J."/>
            <person name="Zhang G."/>
        </authorList>
    </citation>
    <scope>NUCLEOTIDE SEQUENCE [LARGE SCALE GENOMIC DNA]</scope>
    <source>
        <strain evidence="2">Tsep2-gDNA-1</strain>
        <tissue evidence="2">Whole body</tissue>
    </source>
</reference>
<dbReference type="InterPro" id="IPR007052">
    <property type="entry name" value="CS_dom"/>
</dbReference>
<dbReference type="Gene3D" id="2.60.40.790">
    <property type="match status" value="1"/>
</dbReference>
<dbReference type="GO" id="GO:0042811">
    <property type="term" value="P:pheromone biosynthetic process"/>
    <property type="evidence" value="ECO:0007669"/>
    <property type="project" value="UniProtKB-ARBA"/>
</dbReference>
<gene>
    <name evidence="2" type="ORF">ALC56_11832</name>
</gene>
<evidence type="ECO:0000313" key="2">
    <source>
        <dbReference type="EMBL" id="KYN33860.1"/>
    </source>
</evidence>
<dbReference type="Pfam" id="PF00348">
    <property type="entry name" value="polyprenyl_synt"/>
    <property type="match status" value="1"/>
</dbReference>
<protein>
    <submittedName>
        <fullName evidence="2">Decaprenyl-diphosphate synthase subunit 2</fullName>
    </submittedName>
</protein>
<dbReference type="InterPro" id="IPR008978">
    <property type="entry name" value="HSP20-like_chaperone"/>
</dbReference>